<organism evidence="1 2">
    <name type="scientific">Colletotrichum higginsianum (strain IMI 349063)</name>
    <name type="common">Crucifer anthracnose fungus</name>
    <dbReference type="NCBI Taxonomy" id="759273"/>
    <lineage>
        <taxon>Eukaryota</taxon>
        <taxon>Fungi</taxon>
        <taxon>Dikarya</taxon>
        <taxon>Ascomycota</taxon>
        <taxon>Pezizomycotina</taxon>
        <taxon>Sordariomycetes</taxon>
        <taxon>Hypocreomycetidae</taxon>
        <taxon>Glomerellales</taxon>
        <taxon>Glomerellaceae</taxon>
        <taxon>Colletotrichum</taxon>
        <taxon>Colletotrichum destructivum species complex</taxon>
    </lineage>
</organism>
<dbReference type="HOGENOM" id="CLU_2793865_0_0_1"/>
<sequence>MTPNHVHKTATCSRAKAELWPKGDSTPSGFTVYDGVERLRTGIVSDLTPSCSGKTTPHVPFDVVPLTH</sequence>
<reference evidence="2" key="1">
    <citation type="journal article" date="2012" name="Nat. Genet.">
        <title>Lifestyle transitions in plant pathogenic Colletotrichum fungi deciphered by genome and transcriptome analyses.</title>
        <authorList>
            <person name="O'Connell R.J."/>
            <person name="Thon M.R."/>
            <person name="Hacquard S."/>
            <person name="Amyotte S.G."/>
            <person name="Kleemann J."/>
            <person name="Torres M.F."/>
            <person name="Damm U."/>
            <person name="Buiate E.A."/>
            <person name="Epstein L."/>
            <person name="Alkan N."/>
            <person name="Altmueller J."/>
            <person name="Alvarado-Balderrama L."/>
            <person name="Bauser C.A."/>
            <person name="Becker C."/>
            <person name="Birren B.W."/>
            <person name="Chen Z."/>
            <person name="Choi J."/>
            <person name="Crouch J.A."/>
            <person name="Duvick J.P."/>
            <person name="Farman M.A."/>
            <person name="Gan P."/>
            <person name="Heiman D."/>
            <person name="Henrissat B."/>
            <person name="Howard R.J."/>
            <person name="Kabbage M."/>
            <person name="Koch C."/>
            <person name="Kracher B."/>
            <person name="Kubo Y."/>
            <person name="Law A.D."/>
            <person name="Lebrun M.-H."/>
            <person name="Lee Y.-H."/>
            <person name="Miyara I."/>
            <person name="Moore N."/>
            <person name="Neumann U."/>
            <person name="Nordstroem K."/>
            <person name="Panaccione D.G."/>
            <person name="Panstruga R."/>
            <person name="Place M."/>
            <person name="Proctor R.H."/>
            <person name="Prusky D."/>
            <person name="Rech G."/>
            <person name="Reinhardt R."/>
            <person name="Rollins J.A."/>
            <person name="Rounsley S."/>
            <person name="Schardl C.L."/>
            <person name="Schwartz D.C."/>
            <person name="Shenoy N."/>
            <person name="Shirasu K."/>
            <person name="Sikhakolli U.R."/>
            <person name="Stueber K."/>
            <person name="Sukno S.A."/>
            <person name="Sweigard J.A."/>
            <person name="Takano Y."/>
            <person name="Takahara H."/>
            <person name="Trail F."/>
            <person name="van der Does H.C."/>
            <person name="Voll L.M."/>
            <person name="Will I."/>
            <person name="Young S."/>
            <person name="Zeng Q."/>
            <person name="Zhang J."/>
            <person name="Zhou S."/>
            <person name="Dickman M.B."/>
            <person name="Schulze-Lefert P."/>
            <person name="Ver Loren van Themaat E."/>
            <person name="Ma L.-J."/>
            <person name="Vaillancourt L.J."/>
        </authorList>
    </citation>
    <scope>NUCLEOTIDE SEQUENCE [LARGE SCALE GENOMIC DNA]</scope>
    <source>
        <strain evidence="2">IMI 349063</strain>
    </source>
</reference>
<name>H1VN74_COLHI</name>
<dbReference type="AlphaFoldDB" id="H1VN74"/>
<evidence type="ECO:0000313" key="2">
    <source>
        <dbReference type="Proteomes" id="UP000007174"/>
    </source>
</evidence>
<gene>
    <name evidence="1" type="ORF">CH063_11890</name>
</gene>
<proteinExistence type="predicted"/>
<accession>H1VN74</accession>
<dbReference type="Proteomes" id="UP000007174">
    <property type="component" value="Unassembled WGS sequence"/>
</dbReference>
<dbReference type="EMBL" id="CACQ02004853">
    <property type="protein sequence ID" value="CCF41678.1"/>
    <property type="molecule type" value="Genomic_DNA"/>
</dbReference>
<evidence type="ECO:0000313" key="1">
    <source>
        <dbReference type="EMBL" id="CCF41678.1"/>
    </source>
</evidence>
<protein>
    <submittedName>
        <fullName evidence="1">Uncharacterized protein</fullName>
    </submittedName>
</protein>